<protein>
    <submittedName>
        <fullName evidence="2">Uncharacterized protein isoform X1</fullName>
    </submittedName>
</protein>
<evidence type="ECO:0000313" key="2">
    <source>
        <dbReference type="RefSeq" id="XP_073782833.1"/>
    </source>
</evidence>
<gene>
    <name evidence="2" type="primary">LOC101886607</name>
</gene>
<accession>A0AC58HLH0</accession>
<name>A0AC58HLH0_DANRE</name>
<reference evidence="2" key="1">
    <citation type="submission" date="2025-08" db="UniProtKB">
        <authorList>
            <consortium name="RefSeq"/>
        </authorList>
    </citation>
    <scope>IDENTIFICATION</scope>
    <source>
        <strain evidence="2">Tuebingen</strain>
        <tissue evidence="2">Fibroblasts and whole tissue</tissue>
    </source>
</reference>
<organism evidence="1 2">
    <name type="scientific">Danio rerio</name>
    <name type="common">Zebrafish</name>
    <name type="synonym">Brachydanio rerio</name>
    <dbReference type="NCBI Taxonomy" id="7955"/>
    <lineage>
        <taxon>Eukaryota</taxon>
        <taxon>Metazoa</taxon>
        <taxon>Chordata</taxon>
        <taxon>Craniata</taxon>
        <taxon>Vertebrata</taxon>
        <taxon>Euteleostomi</taxon>
        <taxon>Actinopterygii</taxon>
        <taxon>Neopterygii</taxon>
        <taxon>Teleostei</taxon>
        <taxon>Ostariophysi</taxon>
        <taxon>Cypriniformes</taxon>
        <taxon>Danionidae</taxon>
        <taxon>Danioninae</taxon>
        <taxon>Danio</taxon>
    </lineage>
</organism>
<evidence type="ECO:0000313" key="1">
    <source>
        <dbReference type="Proteomes" id="UP000000437"/>
    </source>
</evidence>
<proteinExistence type="predicted"/>
<keyword evidence="1" id="KW-1185">Reference proteome</keyword>
<sequence>MRQKKKTRIEGNHMSMIASSTCCKSLLQTFPSEADADQDPSGMSHGTDHGTPACGYCPWCCRILKTSIIFLWDLDLEVTKRKKTNIVADVLLISYIQREVATKSSRGHKLANSQTSIQLFQHNNISSLTLRKNTSEILQSLENKHPTPLEQYEVQANPEPRTPCHGKTNGETTVSLRSEQVLRDRPESTGTAVLFLSGKEPDLLRAMTDGHEHQHGEKPSNNIKELTFIHSDGQFPHAQTRGKTRRIMQLQHPAPINMTATSHIRVSAPDRANKARAGPRMRVPNYP</sequence>
<dbReference type="Proteomes" id="UP000000437">
    <property type="component" value="Chromosome 16"/>
</dbReference>
<dbReference type="RefSeq" id="XP_073782833.1">
    <property type="nucleotide sequence ID" value="XM_073926732.1"/>
</dbReference>